<proteinExistence type="predicted"/>
<protein>
    <submittedName>
        <fullName evidence="1">Uncharacterized protein</fullName>
    </submittedName>
</protein>
<gene>
    <name evidence="1" type="ORF">KEU06_09580</name>
</gene>
<dbReference type="EMBL" id="JAGWCR010000004">
    <property type="protein sequence ID" value="MBS3648856.1"/>
    <property type="molecule type" value="Genomic_DNA"/>
</dbReference>
<sequence>MGMNSKNRFVPDAAFCLRDADAAAISADLAIKAGELKTPLGAVWNAEVADGDVAIKIKASDMDTTTADETYAVSVITSESADMSAPVVHETKTLVAGWANELLVDQHALAYRAPSHKYWGVQIDVGGTTPSVKAEIYVLPNSGKAV</sequence>
<evidence type="ECO:0000313" key="2">
    <source>
        <dbReference type="Proteomes" id="UP000680348"/>
    </source>
</evidence>
<organism evidence="1 2">
    <name type="scientific">Pseudaminobacter soli</name>
    <name type="common">ex Zhang et al. 2022</name>
    <dbReference type="NCBI Taxonomy" id="2831468"/>
    <lineage>
        <taxon>Bacteria</taxon>
        <taxon>Pseudomonadati</taxon>
        <taxon>Pseudomonadota</taxon>
        <taxon>Alphaproteobacteria</taxon>
        <taxon>Hyphomicrobiales</taxon>
        <taxon>Phyllobacteriaceae</taxon>
        <taxon>Pseudaminobacter</taxon>
    </lineage>
</organism>
<dbReference type="AlphaFoldDB" id="A0A942DX08"/>
<keyword evidence="2" id="KW-1185">Reference proteome</keyword>
<evidence type="ECO:0000313" key="1">
    <source>
        <dbReference type="EMBL" id="MBS3648856.1"/>
    </source>
</evidence>
<accession>A0A942DX08</accession>
<reference evidence="1" key="1">
    <citation type="submission" date="2021-04" db="EMBL/GenBank/DDBJ databases">
        <title>Pseudaminobacter soli sp. nov., isolated from paddy soil contaminated by heavy metals.</title>
        <authorList>
            <person name="Zhang K."/>
        </authorList>
    </citation>
    <scope>NUCLEOTIDE SEQUENCE</scope>
    <source>
        <strain evidence="1">19-2017</strain>
    </source>
</reference>
<name>A0A942DX08_9HYPH</name>
<comment type="caution">
    <text evidence="1">The sequence shown here is derived from an EMBL/GenBank/DDBJ whole genome shotgun (WGS) entry which is preliminary data.</text>
</comment>
<dbReference type="Proteomes" id="UP000680348">
    <property type="component" value="Unassembled WGS sequence"/>
</dbReference>